<dbReference type="Proteomes" id="UP000887563">
    <property type="component" value="Unplaced"/>
</dbReference>
<organism evidence="1 2">
    <name type="scientific">Meloidogyne incognita</name>
    <name type="common">Southern root-knot nematode worm</name>
    <name type="synonym">Oxyuris incognita</name>
    <dbReference type="NCBI Taxonomy" id="6306"/>
    <lineage>
        <taxon>Eukaryota</taxon>
        <taxon>Metazoa</taxon>
        <taxon>Ecdysozoa</taxon>
        <taxon>Nematoda</taxon>
        <taxon>Chromadorea</taxon>
        <taxon>Rhabditida</taxon>
        <taxon>Tylenchina</taxon>
        <taxon>Tylenchomorpha</taxon>
        <taxon>Tylenchoidea</taxon>
        <taxon>Meloidogynidae</taxon>
        <taxon>Meloidogyninae</taxon>
        <taxon>Meloidogyne</taxon>
        <taxon>Meloidogyne incognita group</taxon>
    </lineage>
</organism>
<evidence type="ECO:0000313" key="2">
    <source>
        <dbReference type="WBParaSite" id="Minc3s01995g27654"/>
    </source>
</evidence>
<accession>A0A914MRG7</accession>
<evidence type="ECO:0000313" key="1">
    <source>
        <dbReference type="Proteomes" id="UP000887563"/>
    </source>
</evidence>
<reference evidence="2" key="1">
    <citation type="submission" date="2022-11" db="UniProtKB">
        <authorList>
            <consortium name="WormBaseParasite"/>
        </authorList>
    </citation>
    <scope>IDENTIFICATION</scope>
</reference>
<proteinExistence type="predicted"/>
<keyword evidence="1" id="KW-1185">Reference proteome</keyword>
<protein>
    <submittedName>
        <fullName evidence="2">Uncharacterized protein</fullName>
    </submittedName>
</protein>
<name>A0A914MRG7_MELIC</name>
<sequence length="98" mass="11215">MAPCRCCIFPNRGPHMTIRLCGRCRCRALAQPLDRNFPKAFHLDLLRLEGESKISYLECRRLGQQTVTRSDVPMYVPHGVDVVQAFGRLKSPTILFLK</sequence>
<dbReference type="WBParaSite" id="Minc3s01995g27654">
    <property type="protein sequence ID" value="Minc3s01995g27654"/>
    <property type="gene ID" value="Minc3s01995g27654"/>
</dbReference>
<dbReference type="AlphaFoldDB" id="A0A914MRG7"/>